<sequence length="329" mass="35397">MDFKLDMNLGGQFNKSQKKSFDKNAFYDVLIVGSGPAGLSAALYAKRKGMRVGVVSNKSGGQVVDTTSVENYLGIDFETGEGLIEKFMHHVDTLDVPMLKDVDVKTFEKTDQGFDLVLGREERLKTKTLILATGSKPRKLGVKGEDQYLGKGVAYCAICDGPLFEGRDVVVAGGGNSAVEAAIDLAKIAKTVTLVHRSAFRADQIIVDKLSDLENVTIHLQTQIEEIVGEQLVSGIVVRDKATNETRTLKTDGVFVEIGYLPNNQLVEGKLNLNDRGEVIVNALNETSEPGVFAAGDVTDTPYKQIIVAASEGAKAALTANDFVNRGNA</sequence>
<dbReference type="PRINTS" id="PR00469">
    <property type="entry name" value="PNDRDTASEII"/>
</dbReference>
<evidence type="ECO:0000259" key="3">
    <source>
        <dbReference type="Pfam" id="PF07992"/>
    </source>
</evidence>
<evidence type="ECO:0000256" key="1">
    <source>
        <dbReference type="ARBA" id="ARBA00022630"/>
    </source>
</evidence>
<dbReference type="GO" id="GO:0016491">
    <property type="term" value="F:oxidoreductase activity"/>
    <property type="evidence" value="ECO:0007669"/>
    <property type="project" value="UniProtKB-KW"/>
</dbReference>
<dbReference type="PANTHER" id="PTHR48105">
    <property type="entry name" value="THIOREDOXIN REDUCTASE 1-RELATED-RELATED"/>
    <property type="match status" value="1"/>
</dbReference>
<dbReference type="PRINTS" id="PR00368">
    <property type="entry name" value="FADPNR"/>
</dbReference>
<evidence type="ECO:0000313" key="4">
    <source>
        <dbReference type="EMBL" id="MBM7562549.1"/>
    </source>
</evidence>
<organism evidence="4 5">
    <name type="scientific">Fusibacter tunisiensis</name>
    <dbReference type="NCBI Taxonomy" id="1008308"/>
    <lineage>
        <taxon>Bacteria</taxon>
        <taxon>Bacillati</taxon>
        <taxon>Bacillota</taxon>
        <taxon>Clostridia</taxon>
        <taxon>Eubacteriales</taxon>
        <taxon>Eubacteriales Family XII. Incertae Sedis</taxon>
        <taxon>Fusibacter</taxon>
    </lineage>
</organism>
<feature type="domain" description="FAD/NAD(P)-binding" evidence="3">
    <location>
        <begin position="27"/>
        <end position="313"/>
    </location>
</feature>
<comment type="caution">
    <text evidence="4">The sequence shown here is derived from an EMBL/GenBank/DDBJ whole genome shotgun (WGS) entry which is preliminary data.</text>
</comment>
<gene>
    <name evidence="4" type="ORF">JOC49_002110</name>
</gene>
<dbReference type="Pfam" id="PF07992">
    <property type="entry name" value="Pyr_redox_2"/>
    <property type="match status" value="1"/>
</dbReference>
<dbReference type="InterPro" id="IPR023753">
    <property type="entry name" value="FAD/NAD-binding_dom"/>
</dbReference>
<dbReference type="EMBL" id="JAFBDT010000021">
    <property type="protein sequence ID" value="MBM7562549.1"/>
    <property type="molecule type" value="Genomic_DNA"/>
</dbReference>
<dbReference type="Proteomes" id="UP000767854">
    <property type="component" value="Unassembled WGS sequence"/>
</dbReference>
<evidence type="ECO:0000313" key="5">
    <source>
        <dbReference type="Proteomes" id="UP000767854"/>
    </source>
</evidence>
<keyword evidence="5" id="KW-1185">Reference proteome</keyword>
<keyword evidence="2 4" id="KW-0560">Oxidoreductase</keyword>
<evidence type="ECO:0000256" key="2">
    <source>
        <dbReference type="ARBA" id="ARBA00023002"/>
    </source>
</evidence>
<reference evidence="4 5" key="1">
    <citation type="submission" date="2021-01" db="EMBL/GenBank/DDBJ databases">
        <title>Genomic Encyclopedia of Type Strains, Phase IV (KMG-IV): sequencing the most valuable type-strain genomes for metagenomic binning, comparative biology and taxonomic classification.</title>
        <authorList>
            <person name="Goeker M."/>
        </authorList>
    </citation>
    <scope>NUCLEOTIDE SEQUENCE [LARGE SCALE GENOMIC DNA]</scope>
    <source>
        <strain evidence="4 5">DSM 24436</strain>
    </source>
</reference>
<protein>
    <submittedName>
        <fullName evidence="4">Alkyl hydroperoxide reductase subunit F</fullName>
        <ecNumber evidence="4">1.8.1.-</ecNumber>
    </submittedName>
</protein>
<dbReference type="InterPro" id="IPR036188">
    <property type="entry name" value="FAD/NAD-bd_sf"/>
</dbReference>
<dbReference type="RefSeq" id="WP_204664979.1">
    <property type="nucleotide sequence ID" value="NZ_JAFBDT010000021.1"/>
</dbReference>
<accession>A0ABS2MT25</accession>
<dbReference type="EC" id="1.8.1.-" evidence="4"/>
<dbReference type="Gene3D" id="3.50.50.60">
    <property type="entry name" value="FAD/NAD(P)-binding domain"/>
    <property type="match status" value="2"/>
</dbReference>
<dbReference type="SUPFAM" id="SSF51905">
    <property type="entry name" value="FAD/NAD(P)-binding domain"/>
    <property type="match status" value="1"/>
</dbReference>
<name>A0ABS2MT25_9FIRM</name>
<keyword evidence="1" id="KW-0285">Flavoprotein</keyword>
<dbReference type="InterPro" id="IPR050097">
    <property type="entry name" value="Ferredoxin-NADP_redctase_2"/>
</dbReference>
<proteinExistence type="predicted"/>